<evidence type="ECO:0000313" key="1">
    <source>
        <dbReference type="EMBL" id="SCO78489.1"/>
    </source>
</evidence>
<dbReference type="GO" id="GO:0004252">
    <property type="term" value="F:serine-type endopeptidase activity"/>
    <property type="evidence" value="ECO:0007669"/>
    <property type="project" value="InterPro"/>
</dbReference>
<dbReference type="EMBL" id="FMJY01000002">
    <property type="protein sequence ID" value="SCO78489.1"/>
    <property type="molecule type" value="Genomic_DNA"/>
</dbReference>
<evidence type="ECO:0000313" key="2">
    <source>
        <dbReference type="Proteomes" id="UP000219369"/>
    </source>
</evidence>
<gene>
    <name evidence="1" type="ORF">FRV6_02702</name>
</gene>
<name>A0A2H3STG0_FUSOX</name>
<dbReference type="OrthoDB" id="10256524at2759"/>
<accession>A0A2H3STG0</accession>
<dbReference type="InterPro" id="IPR036852">
    <property type="entry name" value="Peptidase_S8/S53_dom_sf"/>
</dbReference>
<dbReference type="Gene3D" id="3.40.50.200">
    <property type="entry name" value="Peptidase S8/S53 domain"/>
    <property type="match status" value="1"/>
</dbReference>
<proteinExistence type="predicted"/>
<reference evidence="2" key="1">
    <citation type="submission" date="2016-09" db="EMBL/GenBank/DDBJ databases">
        <authorList>
            <person name="Guldener U."/>
        </authorList>
    </citation>
    <scope>NUCLEOTIDE SEQUENCE [LARGE SCALE GENOMIC DNA]</scope>
    <source>
        <strain evidence="2">V64-1</strain>
    </source>
</reference>
<sequence>MFTAYKEEITLYGDPNHISGFSSYGPTAEGHIKLDVIAPGDRFWREQGPPLDVRDWNKYGNSTCGRLRCCLEGTSHQLRNITAECCFNQGSVGQWRRRLETSYYRTKLWAG</sequence>
<dbReference type="AlphaFoldDB" id="A0A2H3STG0"/>
<organism evidence="1 2">
    <name type="scientific">Fusarium oxysporum</name>
    <name type="common">Fusarium vascular wilt</name>
    <dbReference type="NCBI Taxonomy" id="5507"/>
    <lineage>
        <taxon>Eukaryota</taxon>
        <taxon>Fungi</taxon>
        <taxon>Dikarya</taxon>
        <taxon>Ascomycota</taxon>
        <taxon>Pezizomycotina</taxon>
        <taxon>Sordariomycetes</taxon>
        <taxon>Hypocreomycetidae</taxon>
        <taxon>Hypocreales</taxon>
        <taxon>Nectriaceae</taxon>
        <taxon>Fusarium</taxon>
        <taxon>Fusarium oxysporum species complex</taxon>
    </lineage>
</organism>
<dbReference type="Proteomes" id="UP000219369">
    <property type="component" value="Unassembled WGS sequence"/>
</dbReference>
<dbReference type="GO" id="GO:0006508">
    <property type="term" value="P:proteolysis"/>
    <property type="evidence" value="ECO:0007669"/>
    <property type="project" value="InterPro"/>
</dbReference>
<protein>
    <submittedName>
        <fullName evidence="1">Uncharacterized protein</fullName>
    </submittedName>
</protein>